<feature type="compositionally biased region" description="Basic and acidic residues" evidence="7">
    <location>
        <begin position="771"/>
        <end position="783"/>
    </location>
</feature>
<feature type="region of interest" description="Disordered" evidence="7">
    <location>
        <begin position="373"/>
        <end position="417"/>
    </location>
</feature>
<feature type="region of interest" description="Disordered" evidence="7">
    <location>
        <begin position="222"/>
        <end position="243"/>
    </location>
</feature>
<feature type="compositionally biased region" description="Basic and acidic residues" evidence="7">
    <location>
        <begin position="858"/>
        <end position="907"/>
    </location>
</feature>
<keyword evidence="4" id="KW-0805">Transcription regulation</keyword>
<keyword evidence="9" id="KW-1185">Reference proteome</keyword>
<feature type="region of interest" description="Disordered" evidence="7">
    <location>
        <begin position="1"/>
        <end position="23"/>
    </location>
</feature>
<gene>
    <name evidence="8" type="ORF">AAG570_007090</name>
</gene>
<dbReference type="PANTHER" id="PTHR13581">
    <property type="entry name" value="MRG-BINDING PROTEIN"/>
    <property type="match status" value="1"/>
</dbReference>
<evidence type="ECO:0000256" key="1">
    <source>
        <dbReference type="ARBA" id="ARBA00004123"/>
    </source>
</evidence>
<evidence type="ECO:0000256" key="6">
    <source>
        <dbReference type="ARBA" id="ARBA00023242"/>
    </source>
</evidence>
<proteinExistence type="inferred from homology"/>
<dbReference type="GO" id="GO:0006325">
    <property type="term" value="P:chromatin organization"/>
    <property type="evidence" value="ECO:0007669"/>
    <property type="project" value="UniProtKB-KW"/>
</dbReference>
<organism evidence="8 9">
    <name type="scientific">Ranatra chinensis</name>
    <dbReference type="NCBI Taxonomy" id="642074"/>
    <lineage>
        <taxon>Eukaryota</taxon>
        <taxon>Metazoa</taxon>
        <taxon>Ecdysozoa</taxon>
        <taxon>Arthropoda</taxon>
        <taxon>Hexapoda</taxon>
        <taxon>Insecta</taxon>
        <taxon>Pterygota</taxon>
        <taxon>Neoptera</taxon>
        <taxon>Paraneoptera</taxon>
        <taxon>Hemiptera</taxon>
        <taxon>Heteroptera</taxon>
        <taxon>Panheteroptera</taxon>
        <taxon>Nepomorpha</taxon>
        <taxon>Nepidae</taxon>
        <taxon>Ranatrinae</taxon>
        <taxon>Ranatra</taxon>
    </lineage>
</organism>
<sequence>MIEDNVESPVDAFQPENKRPPECQTIGGRGLILAEPNPSSPLPLMHPGTSRTTLFTNKKSFHSKLDSKDVGLVISSWSSVPHDQGVSPMGAFPQQAFHLAGGIRTISNVKSIPSGIERKTTDPGGMAVPQVLRPISRPKPILSFEDVVEKYGSQESIFKTKPLTEGATTFVNSLGEKLNPGVLNDGVLVESRMQNPHRIEVLKVAVSAALTREHQNTFRWDLTGSSAEDGDRTENRFGHKDSDQETTVHRFSIGRELATLCRIRHRCESARWPPRPSSGVHSRAEFPDFSGSFPRRISTPGRGGVLQGAEERAGLAPRVFPGRNMALPVGQFFGSLSLLWVARGTPLNNTPLAGSRTPVADVVPLADCVGADAAHPPEPVESRCTNGGGGGRPGESAPGVGVAPGSPGGDMTQFPDSRHVSGGVEVTTINGASWLSKRKVIVAWVCCLLLIVSASRHVISGVEVTTINGAAWVCYLLPIVSNCPHISGGAEVTTINGASWLSKRKVIVAWVCRLLPIVSATRHVSGGAEVTSINGASWLSKRKVIVAWVCCLLLIVSASPHISGGDEDTIHTTTLLSVNSTLSVFRCSDNALKSLTSPPPNSPPRPCSAREPGITLLLCNLFVCAVLCLASLPHCPPGGFCPISVLAFLRQTRDMTTEEEPAQEQEIDWTPYAELHLINSLGGLKAIGVNHHFFMAIVWHRFTSAMHVYVSPEALKKRLETYYDFANADKLVAEIPFPNDEVDFSLPEEDFPGLKLHEGPAPPPPPPPSRSDMRSPGKKEVLKRFSSPLGGGGSSGGAGSAKGGPHGTPASGSKRGGGTRSPLTTGGPGESKKRQQSADDKRKVSTPPPSQSPAGAQHADRKQAAVDTPRGYEKKLVKDSRVVLTKGRIDEMPIVKRSMKAEEDRRQSSGSGSSTPVSGGGGGAGTPVSGHAGTGKKRQFGRLSVEASTKPSSPTPMSKRSRH</sequence>
<keyword evidence="3" id="KW-0156">Chromatin regulator</keyword>
<comment type="caution">
    <text evidence="8">The sequence shown here is derived from an EMBL/GenBank/DDBJ whole genome shotgun (WGS) entry which is preliminary data.</text>
</comment>
<name>A0ABD0XUY2_9HEMI</name>
<evidence type="ECO:0000256" key="2">
    <source>
        <dbReference type="ARBA" id="ARBA00007117"/>
    </source>
</evidence>
<feature type="compositionally biased region" description="Low complexity" evidence="7">
    <location>
        <begin position="948"/>
        <end position="963"/>
    </location>
</feature>
<dbReference type="InterPro" id="IPR012423">
    <property type="entry name" value="Eaf7/MRGBP"/>
</dbReference>
<dbReference type="PANTHER" id="PTHR13581:SF5">
    <property type="entry name" value="MRG_MORF4L-BINDING PROTEIN"/>
    <property type="match status" value="1"/>
</dbReference>
<keyword evidence="6" id="KW-0539">Nucleus</keyword>
<evidence type="ECO:0000256" key="7">
    <source>
        <dbReference type="SAM" id="MobiDB-lite"/>
    </source>
</evidence>
<protein>
    <submittedName>
        <fullName evidence="8">Uncharacterized protein</fullName>
    </submittedName>
</protein>
<dbReference type="AlphaFoldDB" id="A0ABD0XUY2"/>
<feature type="compositionally biased region" description="Basic and acidic residues" evidence="7">
    <location>
        <begin position="229"/>
        <end position="243"/>
    </location>
</feature>
<feature type="compositionally biased region" description="Low complexity" evidence="7">
    <location>
        <begin position="908"/>
        <end position="917"/>
    </location>
</feature>
<evidence type="ECO:0000256" key="3">
    <source>
        <dbReference type="ARBA" id="ARBA00022853"/>
    </source>
</evidence>
<feature type="region of interest" description="Disordered" evidence="7">
    <location>
        <begin position="743"/>
        <end position="963"/>
    </location>
</feature>
<evidence type="ECO:0000256" key="5">
    <source>
        <dbReference type="ARBA" id="ARBA00023163"/>
    </source>
</evidence>
<evidence type="ECO:0000313" key="8">
    <source>
        <dbReference type="EMBL" id="KAL1115059.1"/>
    </source>
</evidence>
<dbReference type="GO" id="GO:0005634">
    <property type="term" value="C:nucleus"/>
    <property type="evidence" value="ECO:0007669"/>
    <property type="project" value="UniProtKB-SubCell"/>
</dbReference>
<dbReference type="EMBL" id="JBFDAA010000020">
    <property type="protein sequence ID" value="KAL1115059.1"/>
    <property type="molecule type" value="Genomic_DNA"/>
</dbReference>
<feature type="compositionally biased region" description="Pro residues" evidence="7">
    <location>
        <begin position="760"/>
        <end position="769"/>
    </location>
</feature>
<reference evidence="8 9" key="1">
    <citation type="submission" date="2024-07" db="EMBL/GenBank/DDBJ databases">
        <title>Chromosome-level genome assembly of the water stick insect Ranatra chinensis (Heteroptera: Nepidae).</title>
        <authorList>
            <person name="Liu X."/>
        </authorList>
    </citation>
    <scope>NUCLEOTIDE SEQUENCE [LARGE SCALE GENOMIC DNA]</scope>
    <source>
        <strain evidence="8">Cailab_2021Rc</strain>
        <tissue evidence="8">Muscle</tissue>
    </source>
</reference>
<feature type="compositionally biased region" description="Low complexity" evidence="7">
    <location>
        <begin position="394"/>
        <end position="405"/>
    </location>
</feature>
<feature type="compositionally biased region" description="Basic and acidic residues" evidence="7">
    <location>
        <begin position="830"/>
        <end position="843"/>
    </location>
</feature>
<feature type="compositionally biased region" description="Gly residues" evidence="7">
    <location>
        <begin position="789"/>
        <end position="806"/>
    </location>
</feature>
<evidence type="ECO:0000256" key="4">
    <source>
        <dbReference type="ARBA" id="ARBA00023015"/>
    </source>
</evidence>
<comment type="similarity">
    <text evidence="2">Belongs to the EAF7 family.</text>
</comment>
<accession>A0ABD0XUY2</accession>
<keyword evidence="5" id="KW-0804">Transcription</keyword>
<comment type="subcellular location">
    <subcellularLocation>
        <location evidence="1">Nucleus</location>
    </subcellularLocation>
</comment>
<evidence type="ECO:0000313" key="9">
    <source>
        <dbReference type="Proteomes" id="UP001558652"/>
    </source>
</evidence>
<dbReference type="Proteomes" id="UP001558652">
    <property type="component" value="Unassembled WGS sequence"/>
</dbReference>